<dbReference type="EMBL" id="FUYV01000031">
    <property type="protein sequence ID" value="SKC24118.1"/>
    <property type="molecule type" value="Genomic_DNA"/>
</dbReference>
<dbReference type="PANTHER" id="PTHR22572">
    <property type="entry name" value="SUGAR-1-PHOSPHATE GUANYL TRANSFERASE"/>
    <property type="match status" value="1"/>
</dbReference>
<gene>
    <name evidence="2" type="ORF">SAMN03080601_03411</name>
</gene>
<evidence type="ECO:0000313" key="3">
    <source>
        <dbReference type="Proteomes" id="UP000191055"/>
    </source>
</evidence>
<dbReference type="Gene3D" id="3.90.550.10">
    <property type="entry name" value="Spore Coat Polysaccharide Biosynthesis Protein SpsA, Chain A"/>
    <property type="match status" value="1"/>
</dbReference>
<dbReference type="InterPro" id="IPR050486">
    <property type="entry name" value="Mannose-1P_guanyltransferase"/>
</dbReference>
<dbReference type="InterPro" id="IPR029044">
    <property type="entry name" value="Nucleotide-diphossugar_trans"/>
</dbReference>
<feature type="domain" description="Nucleotidyl transferase" evidence="1">
    <location>
        <begin position="3"/>
        <end position="142"/>
    </location>
</feature>
<dbReference type="InterPro" id="IPR005835">
    <property type="entry name" value="NTP_transferase_dom"/>
</dbReference>
<dbReference type="SUPFAM" id="SSF53448">
    <property type="entry name" value="Nucleotide-diphospho-sugar transferases"/>
    <property type="match status" value="1"/>
</dbReference>
<protein>
    <submittedName>
        <fullName evidence="2">Nucleotidyl transferase</fullName>
    </submittedName>
</protein>
<dbReference type="OrthoDB" id="9813880at2"/>
<sequence length="249" mass="28336">MNAMIFAAGKGTRLKPYTNQCPKALVKVGELTMLEIALRKLSRIGIKRVVINVHHFADQIIKFLKDYPADNMEILISDEREQLLDTGGGLLNAQMLFDEEEPILIYNVDVLTNAPIEKLIDYHIENDNLVSMMVQKRDASRFLHFDETDQLCGWSNPKTGETIVSLEANQTEKLGFNGIHIIEYEVLDLITKTGVFPIVPEYLELSKNFPVKGWSNWSGDWFDIGTPEKLENVNEFVASLDNQHFGIYC</sequence>
<reference evidence="2 3" key="1">
    <citation type="submission" date="2017-02" db="EMBL/GenBank/DDBJ databases">
        <authorList>
            <person name="Peterson S.W."/>
        </authorList>
    </citation>
    <scope>NUCLEOTIDE SEQUENCE [LARGE SCALE GENOMIC DNA]</scope>
    <source>
        <strain evidence="2 3">DSM 24412</strain>
    </source>
</reference>
<dbReference type="STRING" id="889453.SAMN03080601_03411"/>
<accession>A0A1T5HTU4</accession>
<organism evidence="2 3">
    <name type="scientific">Alkalitalea saponilacus</name>
    <dbReference type="NCBI Taxonomy" id="889453"/>
    <lineage>
        <taxon>Bacteria</taxon>
        <taxon>Pseudomonadati</taxon>
        <taxon>Bacteroidota</taxon>
        <taxon>Bacteroidia</taxon>
        <taxon>Marinilabiliales</taxon>
        <taxon>Marinilabiliaceae</taxon>
        <taxon>Alkalitalea</taxon>
    </lineage>
</organism>
<dbReference type="GO" id="GO:0016740">
    <property type="term" value="F:transferase activity"/>
    <property type="evidence" value="ECO:0007669"/>
    <property type="project" value="UniProtKB-KW"/>
</dbReference>
<keyword evidence="2" id="KW-0808">Transferase</keyword>
<dbReference type="AlphaFoldDB" id="A0A1T5HTU4"/>
<dbReference type="Pfam" id="PF00483">
    <property type="entry name" value="NTP_transferase"/>
    <property type="match status" value="1"/>
</dbReference>
<keyword evidence="3" id="KW-1185">Reference proteome</keyword>
<proteinExistence type="predicted"/>
<evidence type="ECO:0000313" key="2">
    <source>
        <dbReference type="EMBL" id="SKC24118.1"/>
    </source>
</evidence>
<name>A0A1T5HTU4_9BACT</name>
<dbReference type="Proteomes" id="UP000191055">
    <property type="component" value="Unassembled WGS sequence"/>
</dbReference>
<dbReference type="KEGG" id="asx:CDL62_14355"/>
<evidence type="ECO:0000259" key="1">
    <source>
        <dbReference type="Pfam" id="PF00483"/>
    </source>
</evidence>